<dbReference type="GO" id="GO:0031267">
    <property type="term" value="F:small GTPase binding"/>
    <property type="evidence" value="ECO:0007669"/>
    <property type="project" value="TreeGrafter"/>
</dbReference>
<dbReference type="OrthoDB" id="294251at2759"/>
<feature type="compositionally biased region" description="Basic and acidic residues" evidence="1">
    <location>
        <begin position="684"/>
        <end position="696"/>
    </location>
</feature>
<dbReference type="PROSITE" id="PS50086">
    <property type="entry name" value="TBC_RABGAP"/>
    <property type="match status" value="1"/>
</dbReference>
<dbReference type="InterPro" id="IPR000195">
    <property type="entry name" value="Rab-GAP-TBC_dom"/>
</dbReference>
<keyword evidence="4" id="KW-1185">Reference proteome</keyword>
<evidence type="ECO:0000313" key="3">
    <source>
        <dbReference type="EMBL" id="KAG5445076.1"/>
    </source>
</evidence>
<reference evidence="3 4" key="2">
    <citation type="journal article" date="2021" name="Genomics">
        <title>High-quality reference genome for Clonorchis sinensis.</title>
        <authorList>
            <person name="Young N.D."/>
            <person name="Stroehlein A.J."/>
            <person name="Kinkar L."/>
            <person name="Wang T."/>
            <person name="Sohn W.M."/>
            <person name="Chang B.C.H."/>
            <person name="Kaur P."/>
            <person name="Weisz D."/>
            <person name="Dudchenko O."/>
            <person name="Aiden E.L."/>
            <person name="Korhonen P.K."/>
            <person name="Gasser R.B."/>
        </authorList>
    </citation>
    <scope>NUCLEOTIDE SEQUENCE [LARGE SCALE GENOMIC DNA]</scope>
    <source>
        <strain evidence="3">Cs-k2</strain>
    </source>
</reference>
<sequence length="797" mass="90186">MFLGVQIYRPAPGCCFVERSFCQGARWLSGSRANLLTWRSVVRTRPPPLDFPCLGLRNPAISQPSCFLLMAWQSGIVRVIHLNDDKKVLAVPRCHATRRRHEGWDTARLSKPREGKLRCRGGVRTTDLPAMPNCHDTRRKREGWDTTRVPKSRQGKSRGGGRGRTTDLPVTKKEQVYPASVMENARKRENRHKELLKVWRTDILSNWNAVYMRQRVKRLVWEGIPSPVRREVWSRLLGNRLNIDLPLFNQCITLSRERLRSSGHCNLMSVPSQSGTFKTDSLSETFVPRECSLCSGVLVNLNTTPLKRELSLAYQAGLAATVDTPPIDTSPNAAQILDPTRLRSNCSSSHQSPLQGDRTSSCTHFDRTTSLHAIKLDVSRTFPVLGLFQPGNPLHSPLHDLLAAYVAYRPEIGYVQGMSFLAAILLLVMDNTFEAFVMFANILERPCHRAFYSLDENEFIVHFRAFDETLFACMPGLYLHFKRVGLEPNMYLFDWLFTLFSRSLPLETDMRVWDLFFLDGEVALFRAALGVLHVYEAQLLNSNFDQLATFLTSPLPSDLCADELVRHMRSVQLKKKTFNRRLARIRSNLLDNPLFQNPTCTKAHKRSADSHRQNTSKIATEQHVSSEFTSQSSLEPDALSKWKLIDLPDINPPICSSLSHVDHSVISLCSVSTSSRSSSLDNVTNKERDQSEEKTTLRSHTSSKSKVISKQTDSDTYSFPTSTSVISSCHSFTPAIKIVHTSAACHHPTQLSANEPNMDKLERSDHADLSNGSPNASVRRTDQRLRSFMFRLVERVP</sequence>
<feature type="region of interest" description="Disordered" evidence="1">
    <location>
        <begin position="119"/>
        <end position="168"/>
    </location>
</feature>
<dbReference type="Gene3D" id="1.10.472.80">
    <property type="entry name" value="Ypt/Rab-GAP domain of gyp1p, domain 3"/>
    <property type="match status" value="1"/>
</dbReference>
<dbReference type="GO" id="GO:0005773">
    <property type="term" value="C:vacuole"/>
    <property type="evidence" value="ECO:0007669"/>
    <property type="project" value="UniProtKB-ARBA"/>
</dbReference>
<dbReference type="GO" id="GO:0005096">
    <property type="term" value="F:GTPase activator activity"/>
    <property type="evidence" value="ECO:0007669"/>
    <property type="project" value="TreeGrafter"/>
</dbReference>
<feature type="region of interest" description="Disordered" evidence="1">
    <location>
        <begin position="675"/>
        <end position="719"/>
    </location>
</feature>
<proteinExistence type="predicted"/>
<feature type="compositionally biased region" description="Polar residues" evidence="1">
    <location>
        <begin position="613"/>
        <end position="632"/>
    </location>
</feature>
<comment type="caution">
    <text evidence="3">The sequence shown here is derived from an EMBL/GenBank/DDBJ whole genome shotgun (WGS) entry which is preliminary data.</text>
</comment>
<evidence type="ECO:0000313" key="4">
    <source>
        <dbReference type="Proteomes" id="UP000286415"/>
    </source>
</evidence>
<dbReference type="Proteomes" id="UP000286415">
    <property type="component" value="Unassembled WGS sequence"/>
</dbReference>
<evidence type="ECO:0000259" key="2">
    <source>
        <dbReference type="PROSITE" id="PS50086"/>
    </source>
</evidence>
<dbReference type="GO" id="GO:0016192">
    <property type="term" value="P:vesicle-mediated transport"/>
    <property type="evidence" value="ECO:0007669"/>
    <property type="project" value="UniProtKB-ARBA"/>
</dbReference>
<evidence type="ECO:0000256" key="1">
    <source>
        <dbReference type="SAM" id="MobiDB-lite"/>
    </source>
</evidence>
<feature type="compositionally biased region" description="Basic residues" evidence="1">
    <location>
        <begin position="150"/>
        <end position="161"/>
    </location>
</feature>
<feature type="compositionally biased region" description="Polar residues" evidence="1">
    <location>
        <begin position="698"/>
        <end position="719"/>
    </location>
</feature>
<dbReference type="EMBL" id="NIRI02000056">
    <property type="protein sequence ID" value="KAG5445076.1"/>
    <property type="molecule type" value="Genomic_DNA"/>
</dbReference>
<dbReference type="Gene3D" id="1.10.8.270">
    <property type="entry name" value="putative rabgap domain of human tbc1 domain family member 14 like domains"/>
    <property type="match status" value="1"/>
</dbReference>
<dbReference type="GO" id="GO:0031410">
    <property type="term" value="C:cytoplasmic vesicle"/>
    <property type="evidence" value="ECO:0007669"/>
    <property type="project" value="UniProtKB-ARBA"/>
</dbReference>
<dbReference type="InterPro" id="IPR035969">
    <property type="entry name" value="Rab-GAP_TBC_sf"/>
</dbReference>
<dbReference type="Pfam" id="PF00566">
    <property type="entry name" value="RabGAP-TBC"/>
    <property type="match status" value="1"/>
</dbReference>
<name>A0A8T1M8B3_CLOSI</name>
<dbReference type="PANTHER" id="PTHR47219:SF15">
    <property type="entry name" value="TBC1 DOMAIN FAMILY MEMBER 12 ISOFORM X1"/>
    <property type="match status" value="1"/>
</dbReference>
<feature type="region of interest" description="Disordered" evidence="1">
    <location>
        <begin position="601"/>
        <end position="632"/>
    </location>
</feature>
<feature type="domain" description="Rab-GAP TBC" evidence="2">
    <location>
        <begin position="223"/>
        <end position="520"/>
    </location>
</feature>
<dbReference type="SUPFAM" id="SSF47923">
    <property type="entry name" value="Ypt/Rab-GAP domain of gyp1p"/>
    <property type="match status" value="2"/>
</dbReference>
<dbReference type="FunFam" id="1.10.472.80:FF:000006">
    <property type="entry name" value="TBC1 domain family member 14"/>
    <property type="match status" value="1"/>
</dbReference>
<reference evidence="3 4" key="1">
    <citation type="journal article" date="2018" name="Biotechnol. Adv.">
        <title>Improved genomic resources and new bioinformatic workflow for the carcinogenic parasite Clonorchis sinensis: Biotechnological implications.</title>
        <authorList>
            <person name="Wang D."/>
            <person name="Korhonen P.K."/>
            <person name="Gasser R.B."/>
            <person name="Young N.D."/>
        </authorList>
    </citation>
    <scope>NUCLEOTIDE SEQUENCE [LARGE SCALE GENOMIC DNA]</scope>
    <source>
        <strain evidence="3">Cs-k2</strain>
    </source>
</reference>
<dbReference type="SMART" id="SM00164">
    <property type="entry name" value="TBC"/>
    <property type="match status" value="1"/>
</dbReference>
<dbReference type="Gene3D" id="1.10.10.750">
    <property type="entry name" value="Ypt/Rab-GAP domain of gyp1p, domain 1"/>
    <property type="match status" value="1"/>
</dbReference>
<organism evidence="3 4">
    <name type="scientific">Clonorchis sinensis</name>
    <name type="common">Chinese liver fluke</name>
    <dbReference type="NCBI Taxonomy" id="79923"/>
    <lineage>
        <taxon>Eukaryota</taxon>
        <taxon>Metazoa</taxon>
        <taxon>Spiralia</taxon>
        <taxon>Lophotrochozoa</taxon>
        <taxon>Platyhelminthes</taxon>
        <taxon>Trematoda</taxon>
        <taxon>Digenea</taxon>
        <taxon>Opisthorchiida</taxon>
        <taxon>Opisthorchiata</taxon>
        <taxon>Opisthorchiidae</taxon>
        <taxon>Clonorchis</taxon>
    </lineage>
</organism>
<dbReference type="InterPro" id="IPR050302">
    <property type="entry name" value="Rab_GAP_TBC_domain"/>
</dbReference>
<dbReference type="AlphaFoldDB" id="A0A8T1M8B3"/>
<dbReference type="PANTHER" id="PTHR47219">
    <property type="entry name" value="RAB GTPASE-ACTIVATING PROTEIN 1-LIKE"/>
    <property type="match status" value="1"/>
</dbReference>
<accession>A0A8T1M8B3</accession>
<dbReference type="FunFam" id="1.10.8.270:FF:000008">
    <property type="entry name" value="Putative TBC1 domain family member 14"/>
    <property type="match status" value="1"/>
</dbReference>
<protein>
    <submittedName>
        <fullName evidence="3">TBC1 domain member 14</fullName>
    </submittedName>
</protein>
<gene>
    <name evidence="3" type="ORF">CSKR_203148</name>
</gene>